<dbReference type="InterPro" id="IPR049142">
    <property type="entry name" value="MS_channel_1st"/>
</dbReference>
<feature type="transmembrane region" description="Helical" evidence="8">
    <location>
        <begin position="136"/>
        <end position="154"/>
    </location>
</feature>
<feature type="transmembrane region" description="Helical" evidence="8">
    <location>
        <begin position="174"/>
        <end position="194"/>
    </location>
</feature>
<dbReference type="EMBL" id="JAPJZI010000001">
    <property type="protein sequence ID" value="MDA5398094.1"/>
    <property type="molecule type" value="Genomic_DNA"/>
</dbReference>
<feature type="domain" description="Mechanosensitive ion channel transmembrane helices 2/3" evidence="11">
    <location>
        <begin position="544"/>
        <end position="581"/>
    </location>
</feature>
<dbReference type="Pfam" id="PF00924">
    <property type="entry name" value="MS_channel_2nd"/>
    <property type="match status" value="1"/>
</dbReference>
<feature type="domain" description="Mechanosensitive ion channel MscS" evidence="9">
    <location>
        <begin position="583"/>
        <end position="647"/>
    </location>
</feature>
<evidence type="ECO:0000256" key="1">
    <source>
        <dbReference type="ARBA" id="ARBA00004651"/>
    </source>
</evidence>
<evidence type="ECO:0000256" key="4">
    <source>
        <dbReference type="ARBA" id="ARBA00022692"/>
    </source>
</evidence>
<feature type="transmembrane region" description="Helical" evidence="8">
    <location>
        <begin position="333"/>
        <end position="351"/>
    </location>
</feature>
<evidence type="ECO:0000256" key="8">
    <source>
        <dbReference type="SAM" id="Phobius"/>
    </source>
</evidence>
<feature type="transmembrane region" description="Helical" evidence="8">
    <location>
        <begin position="286"/>
        <end position="312"/>
    </location>
</feature>
<feature type="transmembrane region" description="Helical" evidence="8">
    <location>
        <begin position="214"/>
        <end position="237"/>
    </location>
</feature>
<dbReference type="InterPro" id="IPR011014">
    <property type="entry name" value="MscS_channel_TM-2"/>
</dbReference>
<evidence type="ECO:0000256" key="2">
    <source>
        <dbReference type="ARBA" id="ARBA00008017"/>
    </source>
</evidence>
<evidence type="ECO:0000259" key="9">
    <source>
        <dbReference type="Pfam" id="PF00924"/>
    </source>
</evidence>
<comment type="caution">
    <text evidence="12">The sequence shown here is derived from an EMBL/GenBank/DDBJ whole genome shotgun (WGS) entry which is preliminary data.</text>
</comment>
<dbReference type="Gene3D" id="1.10.287.1260">
    <property type="match status" value="1"/>
</dbReference>
<dbReference type="SUPFAM" id="SSF50182">
    <property type="entry name" value="Sm-like ribonucleoproteins"/>
    <property type="match status" value="1"/>
</dbReference>
<feature type="transmembrane region" description="Helical" evidence="8">
    <location>
        <begin position="258"/>
        <end position="280"/>
    </location>
</feature>
<protein>
    <submittedName>
        <fullName evidence="12">Mechanosensitive ion channel family protein</fullName>
    </submittedName>
</protein>
<comment type="subcellular location">
    <subcellularLocation>
        <location evidence="1">Cell membrane</location>
        <topology evidence="1">Multi-pass membrane protein</topology>
    </subcellularLocation>
</comment>
<sequence length="784" mass="85570">MHRLIAVRALFIALLFFGWAGAETAIAQTMPGMVAGTTSEEPAQTPPPSPNDVRELMRLLSDPGMVEWLRTQSEDGEGTLAAQPGTSLRDEFAARANEIRERLSALAVSWRNLPSAPAYLADVWRSNITADQTLRSITYVLIFLVVGGGLEWLYRQYVQAILNRLELRRSYTLWARVSAALLRAALMLGGLAVFSVGTIGTFLSFDWPPLVENVVMNLLIVVITVRSAHTLSIFLLAPRIAELRLVPLQSDMARPLHGWITLLATVAATAFAIADIFSHLAGTTDAVGATLAVTVLAGLLCTALLLAAIWHISAVNRRAQMLGQNTAKPRRRFWPGFLSVLLVAAFILWLLGATAMMWTLTVLGLIVPVTRLTNALVDHLFNQAEGRIQPETTIEKPAAEADNVAEATDIPSPEPADVEAATTPDTEADDDEPEDIVGPYELYRPVVRRLARFVILIGALFTVLYVWEGNIFALSESQTAAGRLVGILADVLAAVLVADLVWVWAKSAIDRRLANYVPPQGSEAPGPEARMATLLPILRMTLMIFLIVVVAMTILASLGINIGPLLAGAGVIGIAIGFGAQALVRDIVSGIFFLVDDAFRIGEYIEIGELRGTVESMSIRSLRVRHHLGAIHTIPFGELKSLTNYSRDWVIMRLEFRVPFDTDVKLVKKIVKKIGAELLEHEGYGTSIIQTLKSQGVRRMEEFNMVIGVKFMAKPGAQWLIRRDAYQKLRDAFEANGINFAQRNVTVEVVGDRELDEEAKKAIAGAVQPAIEAQQAQGAAPDEP</sequence>
<feature type="transmembrane region" description="Helical" evidence="8">
    <location>
        <begin position="450"/>
        <end position="467"/>
    </location>
</feature>
<keyword evidence="3" id="KW-1003">Cell membrane</keyword>
<evidence type="ECO:0000313" key="12">
    <source>
        <dbReference type="EMBL" id="MDA5398094.1"/>
    </source>
</evidence>
<dbReference type="InterPro" id="IPR045276">
    <property type="entry name" value="YbiO_bact"/>
</dbReference>
<dbReference type="InterPro" id="IPR010920">
    <property type="entry name" value="LSM_dom_sf"/>
</dbReference>
<dbReference type="PANTHER" id="PTHR30460">
    <property type="entry name" value="MODERATE CONDUCTANCE MECHANOSENSITIVE CHANNEL YBIO"/>
    <property type="match status" value="1"/>
</dbReference>
<dbReference type="InterPro" id="IPR023408">
    <property type="entry name" value="MscS_beta-dom_sf"/>
</dbReference>
<organism evidence="12 13">
    <name type="scientific">Hoeflea prorocentri</name>
    <dbReference type="NCBI Taxonomy" id="1922333"/>
    <lineage>
        <taxon>Bacteria</taxon>
        <taxon>Pseudomonadati</taxon>
        <taxon>Pseudomonadota</taxon>
        <taxon>Alphaproteobacteria</taxon>
        <taxon>Hyphomicrobiales</taxon>
        <taxon>Rhizobiaceae</taxon>
        <taxon>Hoeflea</taxon>
    </lineage>
</organism>
<dbReference type="Pfam" id="PF21082">
    <property type="entry name" value="MS_channel_3rd"/>
    <property type="match status" value="1"/>
</dbReference>
<reference evidence="12" key="1">
    <citation type="submission" date="2022-11" db="EMBL/GenBank/DDBJ databases">
        <title>Draft genome sequence of Hoeflea poritis E7-10 and Hoeflea prorocentri PM5-8, separated from scleractinian coral Porites lutea and marine dinoflagellate.</title>
        <authorList>
            <person name="Zhang G."/>
            <person name="Wei Q."/>
            <person name="Cai L."/>
        </authorList>
    </citation>
    <scope>NUCLEOTIDE SEQUENCE</scope>
    <source>
        <strain evidence="12">PM5-8</strain>
    </source>
</reference>
<comment type="similarity">
    <text evidence="2">Belongs to the MscS (TC 1.A.23) family.</text>
</comment>
<evidence type="ECO:0000313" key="13">
    <source>
        <dbReference type="Proteomes" id="UP001151234"/>
    </source>
</evidence>
<dbReference type="InterPro" id="IPR049278">
    <property type="entry name" value="MS_channel_C"/>
</dbReference>
<keyword evidence="5 8" id="KW-1133">Transmembrane helix</keyword>
<dbReference type="InterPro" id="IPR006685">
    <property type="entry name" value="MscS_channel_2nd"/>
</dbReference>
<keyword evidence="6 8" id="KW-0472">Membrane</keyword>
<name>A0A9X3ZGJ2_9HYPH</name>
<proteinExistence type="inferred from homology"/>
<evidence type="ECO:0000259" key="11">
    <source>
        <dbReference type="Pfam" id="PF21088"/>
    </source>
</evidence>
<evidence type="ECO:0000256" key="3">
    <source>
        <dbReference type="ARBA" id="ARBA00022475"/>
    </source>
</evidence>
<accession>A0A9X3ZGJ2</accession>
<evidence type="ECO:0000256" key="5">
    <source>
        <dbReference type="ARBA" id="ARBA00022989"/>
    </source>
</evidence>
<feature type="transmembrane region" description="Helical" evidence="8">
    <location>
        <begin position="487"/>
        <end position="505"/>
    </location>
</feature>
<evidence type="ECO:0000256" key="6">
    <source>
        <dbReference type="ARBA" id="ARBA00023136"/>
    </source>
</evidence>
<dbReference type="SUPFAM" id="SSF82861">
    <property type="entry name" value="Mechanosensitive channel protein MscS (YggB), transmembrane region"/>
    <property type="match status" value="1"/>
</dbReference>
<dbReference type="GO" id="GO:0005886">
    <property type="term" value="C:plasma membrane"/>
    <property type="evidence" value="ECO:0007669"/>
    <property type="project" value="UniProtKB-SubCell"/>
</dbReference>
<dbReference type="SUPFAM" id="SSF82689">
    <property type="entry name" value="Mechanosensitive channel protein MscS (YggB), C-terminal domain"/>
    <property type="match status" value="1"/>
</dbReference>
<feature type="transmembrane region" description="Helical" evidence="8">
    <location>
        <begin position="566"/>
        <end position="584"/>
    </location>
</feature>
<feature type="domain" description="Mechanosensitive ion channel MscS C-terminal" evidence="10">
    <location>
        <begin position="654"/>
        <end position="740"/>
    </location>
</feature>
<feature type="transmembrane region" description="Helical" evidence="8">
    <location>
        <begin position="540"/>
        <end position="560"/>
    </location>
</feature>
<feature type="region of interest" description="Disordered" evidence="7">
    <location>
        <begin position="406"/>
        <end position="436"/>
    </location>
</feature>
<evidence type="ECO:0000256" key="7">
    <source>
        <dbReference type="SAM" id="MobiDB-lite"/>
    </source>
</evidence>
<keyword evidence="13" id="KW-1185">Reference proteome</keyword>
<dbReference type="Gene3D" id="3.30.70.100">
    <property type="match status" value="1"/>
</dbReference>
<gene>
    <name evidence="12" type="ORF">OQ273_05860</name>
</gene>
<dbReference type="InterPro" id="IPR011066">
    <property type="entry name" value="MscS_channel_C_sf"/>
</dbReference>
<dbReference type="Pfam" id="PF21088">
    <property type="entry name" value="MS_channel_1st"/>
    <property type="match status" value="1"/>
</dbReference>
<dbReference type="AlphaFoldDB" id="A0A9X3ZGJ2"/>
<keyword evidence="4 8" id="KW-0812">Transmembrane</keyword>
<dbReference type="Gene3D" id="2.30.30.60">
    <property type="match status" value="1"/>
</dbReference>
<feature type="compositionally biased region" description="Acidic residues" evidence="7">
    <location>
        <begin position="426"/>
        <end position="435"/>
    </location>
</feature>
<dbReference type="GO" id="GO:0008381">
    <property type="term" value="F:mechanosensitive monoatomic ion channel activity"/>
    <property type="evidence" value="ECO:0007669"/>
    <property type="project" value="InterPro"/>
</dbReference>
<evidence type="ECO:0000259" key="10">
    <source>
        <dbReference type="Pfam" id="PF21082"/>
    </source>
</evidence>
<dbReference type="Proteomes" id="UP001151234">
    <property type="component" value="Unassembled WGS sequence"/>
</dbReference>
<dbReference type="RefSeq" id="WP_267989534.1">
    <property type="nucleotide sequence ID" value="NZ_JAPJZI010000001.1"/>
</dbReference>
<dbReference type="PANTHER" id="PTHR30460:SF0">
    <property type="entry name" value="MODERATE CONDUCTANCE MECHANOSENSITIVE CHANNEL YBIO"/>
    <property type="match status" value="1"/>
</dbReference>